<dbReference type="PANTHER" id="PTHR30055:SF234">
    <property type="entry name" value="HTH-TYPE TRANSCRIPTIONAL REGULATOR BETI"/>
    <property type="match status" value="1"/>
</dbReference>
<dbReference type="InterPro" id="IPR001647">
    <property type="entry name" value="HTH_TetR"/>
</dbReference>
<sequence>MAEAGAPRGPYVRGPYVRGTRRREQIVDAARQLFVTEGYRAVSLRDIAAAAGLTHPGLLRHFAGKEAILDAVVDDLERANHVWIDRQGGPLAPASMVELAEHNATIPGYVALFTMLAGEASSAHHPAHDRMRRRYEWLREQNAAVLGRHVEDPRTEATRLAAVWDGLQLLSLYDPSIDVPSELARWLEALLGGGRASRSSGRLARADSVTGAPVRGSVGTEPARVGSPAAGAKKALIIDRATELFASRGFHETSLQDVADAVGSSKSGLLYHFPTKEALLEAVLRRRDAGGLPGPGDGSGPADLGAAVEGLAGTVRDAPGLIEAHAVLCCEATAPDHPAHQYFRDRLSGTRTYVAAELARAALRDGRQRSAATSFVALWEGLQFQWLYDRGAVDVPALLAGQLRRLGPVE</sequence>
<dbReference type="Gene3D" id="1.10.357.10">
    <property type="entry name" value="Tetracycline Repressor, domain 2"/>
    <property type="match status" value="2"/>
</dbReference>
<dbReference type="PROSITE" id="PS50977">
    <property type="entry name" value="HTH_TETR_2"/>
    <property type="match status" value="2"/>
</dbReference>
<reference evidence="8" key="1">
    <citation type="journal article" date="2019" name="Int. J. Syst. Evol. Microbiol.">
        <title>The Global Catalogue of Microorganisms (GCM) 10K type strain sequencing project: providing services to taxonomists for standard genome sequencing and annotation.</title>
        <authorList>
            <consortium name="The Broad Institute Genomics Platform"/>
            <consortium name="The Broad Institute Genome Sequencing Center for Infectious Disease"/>
            <person name="Wu L."/>
            <person name="Ma J."/>
        </authorList>
    </citation>
    <scope>NUCLEOTIDE SEQUENCE [LARGE SCALE GENOMIC DNA]</scope>
    <source>
        <strain evidence="8">JCM 16929</strain>
    </source>
</reference>
<accession>A0ABP6ZVQ0</accession>
<evidence type="ECO:0000256" key="3">
    <source>
        <dbReference type="ARBA" id="ARBA00023163"/>
    </source>
</evidence>
<keyword evidence="1" id="KW-0805">Transcription regulation</keyword>
<feature type="domain" description="HTH tetR-type" evidence="6">
    <location>
        <begin position="20"/>
        <end position="80"/>
    </location>
</feature>
<dbReference type="InterPro" id="IPR050109">
    <property type="entry name" value="HTH-type_TetR-like_transc_reg"/>
</dbReference>
<evidence type="ECO:0000313" key="7">
    <source>
        <dbReference type="EMBL" id="GAA3619884.1"/>
    </source>
</evidence>
<name>A0ABP6ZVQ0_9ACTN</name>
<dbReference type="InterPro" id="IPR036271">
    <property type="entry name" value="Tet_transcr_reg_TetR-rel_C_sf"/>
</dbReference>
<organism evidence="7 8">
    <name type="scientific">Microlunatus ginsengisoli</name>
    <dbReference type="NCBI Taxonomy" id="363863"/>
    <lineage>
        <taxon>Bacteria</taxon>
        <taxon>Bacillati</taxon>
        <taxon>Actinomycetota</taxon>
        <taxon>Actinomycetes</taxon>
        <taxon>Propionibacteriales</taxon>
        <taxon>Propionibacteriaceae</taxon>
        <taxon>Microlunatus</taxon>
    </lineage>
</organism>
<dbReference type="Pfam" id="PF00440">
    <property type="entry name" value="TetR_N"/>
    <property type="match status" value="2"/>
</dbReference>
<dbReference type="RefSeq" id="WP_344804479.1">
    <property type="nucleotide sequence ID" value="NZ_BAABAB010000015.1"/>
</dbReference>
<evidence type="ECO:0000313" key="8">
    <source>
        <dbReference type="Proteomes" id="UP001501490"/>
    </source>
</evidence>
<gene>
    <name evidence="7" type="ORF">GCM10022236_22650</name>
</gene>
<dbReference type="SUPFAM" id="SSF48498">
    <property type="entry name" value="Tetracyclin repressor-like, C-terminal domain"/>
    <property type="match status" value="2"/>
</dbReference>
<feature type="DNA-binding region" description="H-T-H motif" evidence="4">
    <location>
        <begin position="43"/>
        <end position="62"/>
    </location>
</feature>
<keyword evidence="2 4" id="KW-0238">DNA-binding</keyword>
<dbReference type="EMBL" id="BAABAB010000015">
    <property type="protein sequence ID" value="GAA3619884.1"/>
    <property type="molecule type" value="Genomic_DNA"/>
</dbReference>
<evidence type="ECO:0000256" key="1">
    <source>
        <dbReference type="ARBA" id="ARBA00023015"/>
    </source>
</evidence>
<dbReference type="InterPro" id="IPR009057">
    <property type="entry name" value="Homeodomain-like_sf"/>
</dbReference>
<dbReference type="PRINTS" id="PR00455">
    <property type="entry name" value="HTHTETR"/>
</dbReference>
<dbReference type="SUPFAM" id="SSF46689">
    <property type="entry name" value="Homeodomain-like"/>
    <property type="match status" value="2"/>
</dbReference>
<feature type="DNA-binding region" description="H-T-H motif" evidence="4">
    <location>
        <begin position="254"/>
        <end position="273"/>
    </location>
</feature>
<dbReference type="Proteomes" id="UP001501490">
    <property type="component" value="Unassembled WGS sequence"/>
</dbReference>
<feature type="region of interest" description="Disordered" evidence="5">
    <location>
        <begin position="202"/>
        <end position="226"/>
    </location>
</feature>
<dbReference type="PANTHER" id="PTHR30055">
    <property type="entry name" value="HTH-TYPE TRANSCRIPTIONAL REGULATOR RUTR"/>
    <property type="match status" value="1"/>
</dbReference>
<keyword evidence="8" id="KW-1185">Reference proteome</keyword>
<evidence type="ECO:0000259" key="6">
    <source>
        <dbReference type="PROSITE" id="PS50977"/>
    </source>
</evidence>
<evidence type="ECO:0000256" key="2">
    <source>
        <dbReference type="ARBA" id="ARBA00023125"/>
    </source>
</evidence>
<keyword evidence="3" id="KW-0804">Transcription</keyword>
<evidence type="ECO:0000256" key="4">
    <source>
        <dbReference type="PROSITE-ProRule" id="PRU00335"/>
    </source>
</evidence>
<protein>
    <recommendedName>
        <fullName evidence="6">HTH tetR-type domain-containing protein</fullName>
    </recommendedName>
</protein>
<proteinExistence type="predicted"/>
<comment type="caution">
    <text evidence="7">The sequence shown here is derived from an EMBL/GenBank/DDBJ whole genome shotgun (WGS) entry which is preliminary data.</text>
</comment>
<evidence type="ECO:0000256" key="5">
    <source>
        <dbReference type="SAM" id="MobiDB-lite"/>
    </source>
</evidence>
<feature type="domain" description="HTH tetR-type" evidence="6">
    <location>
        <begin position="231"/>
        <end position="291"/>
    </location>
</feature>